<dbReference type="GO" id="GO:0003676">
    <property type="term" value="F:nucleic acid binding"/>
    <property type="evidence" value="ECO:0007669"/>
    <property type="project" value="InterPro"/>
</dbReference>
<dbReference type="Gene3D" id="3.30.420.10">
    <property type="entry name" value="Ribonuclease H-like superfamily/Ribonuclease H"/>
    <property type="match status" value="1"/>
</dbReference>
<protein>
    <recommendedName>
        <fullName evidence="3">Transposable element Tc3 transposase</fullName>
    </recommendedName>
</protein>
<dbReference type="PANTHER" id="PTHR47326:SF1">
    <property type="entry name" value="HTH PSQ-TYPE DOMAIN-CONTAINING PROTEIN"/>
    <property type="match status" value="1"/>
</dbReference>
<dbReference type="PANTHER" id="PTHR47326">
    <property type="entry name" value="TRANSPOSABLE ELEMENT TC3 TRANSPOSASE-LIKE PROTEIN"/>
    <property type="match status" value="1"/>
</dbReference>
<comment type="caution">
    <text evidence="1">The sequence shown here is derived from an EMBL/GenBank/DDBJ whole genome shotgun (WGS) entry which is preliminary data.</text>
</comment>
<reference evidence="1" key="1">
    <citation type="submission" date="2022-03" db="EMBL/GenBank/DDBJ databases">
        <authorList>
            <person name="Tunstrom K."/>
        </authorList>
    </citation>
    <scope>NUCLEOTIDE SEQUENCE</scope>
</reference>
<proteinExistence type="predicted"/>
<organism evidence="1 2">
    <name type="scientific">Euphydryas editha</name>
    <name type="common">Edith's checkerspot</name>
    <dbReference type="NCBI Taxonomy" id="104508"/>
    <lineage>
        <taxon>Eukaryota</taxon>
        <taxon>Metazoa</taxon>
        <taxon>Ecdysozoa</taxon>
        <taxon>Arthropoda</taxon>
        <taxon>Hexapoda</taxon>
        <taxon>Insecta</taxon>
        <taxon>Pterygota</taxon>
        <taxon>Neoptera</taxon>
        <taxon>Endopterygota</taxon>
        <taxon>Lepidoptera</taxon>
        <taxon>Glossata</taxon>
        <taxon>Ditrysia</taxon>
        <taxon>Papilionoidea</taxon>
        <taxon>Nymphalidae</taxon>
        <taxon>Nymphalinae</taxon>
        <taxon>Euphydryas</taxon>
    </lineage>
</organism>
<dbReference type="InterPro" id="IPR036397">
    <property type="entry name" value="RNaseH_sf"/>
</dbReference>
<gene>
    <name evidence="1" type="ORF">EEDITHA_LOCUS8947</name>
</gene>
<evidence type="ECO:0000313" key="1">
    <source>
        <dbReference type="EMBL" id="CAH2093266.1"/>
    </source>
</evidence>
<evidence type="ECO:0008006" key="3">
    <source>
        <dbReference type="Google" id="ProtNLM"/>
    </source>
</evidence>
<dbReference type="EMBL" id="CAKOGL010000012">
    <property type="protein sequence ID" value="CAH2093266.1"/>
    <property type="molecule type" value="Genomic_DNA"/>
</dbReference>
<sequence>MFETTGSTVPIMSHGRPVSARRADIVEQVRRSVRKNPQQSTRKRSQTLDIKRSTLRRILKRDLHLKAYKIQLVQELKPQDANNRLSFANQMLDLFTNFNNVMFSDEAIFHLNGHVNKQNCRFWSETNPQRLHERPLRSPKLVVCAAISSTGIVGPYFFEDERGRAMMVRANNYCDMIREFLVPALQEVQGNTSRIWFQQDGATCHTAKVSISLLKNIFPGKLISKGGDIEWPSRSPDLSPCDFFLWGYLKSVVYENNPNNLELKRHIYEINNIPRITFRRVFQNLRVRFQECQAAEGRHSDNIIFKS</sequence>
<evidence type="ECO:0000313" key="2">
    <source>
        <dbReference type="Proteomes" id="UP001153954"/>
    </source>
</evidence>
<dbReference type="AlphaFoldDB" id="A0AAU9U2G6"/>
<accession>A0AAU9U2G6</accession>
<dbReference type="Proteomes" id="UP001153954">
    <property type="component" value="Unassembled WGS sequence"/>
</dbReference>
<name>A0AAU9U2G6_EUPED</name>
<keyword evidence="2" id="KW-1185">Reference proteome</keyword>